<organism evidence="2 3">
    <name type="scientific">Candidatus Uhrbacteria bacterium GW2011_GWC2_41_11</name>
    <dbReference type="NCBI Taxonomy" id="1618985"/>
    <lineage>
        <taxon>Bacteria</taxon>
        <taxon>Candidatus Uhriibacteriota</taxon>
    </lineage>
</organism>
<reference evidence="2 3" key="1">
    <citation type="journal article" date="2015" name="Nature">
        <title>rRNA introns, odd ribosomes, and small enigmatic genomes across a large radiation of phyla.</title>
        <authorList>
            <person name="Brown C.T."/>
            <person name="Hug L.A."/>
            <person name="Thomas B.C."/>
            <person name="Sharon I."/>
            <person name="Castelle C.J."/>
            <person name="Singh A."/>
            <person name="Wilkins M.J."/>
            <person name="Williams K.H."/>
            <person name="Banfield J.F."/>
        </authorList>
    </citation>
    <scope>NUCLEOTIDE SEQUENCE [LARGE SCALE GENOMIC DNA]</scope>
</reference>
<dbReference type="Proteomes" id="UP000034616">
    <property type="component" value="Unassembled WGS sequence"/>
</dbReference>
<dbReference type="AlphaFoldDB" id="A0A0G0UBG7"/>
<proteinExistence type="predicted"/>
<sequence length="47" mass="5651">MKNEKKKEVDGQDPKQPQSHTDKNEEWDKDWTLENFVLNDGPEEDDY</sequence>
<protein>
    <submittedName>
        <fullName evidence="2">Uncharacterized protein</fullName>
    </submittedName>
</protein>
<feature type="region of interest" description="Disordered" evidence="1">
    <location>
        <begin position="1"/>
        <end position="47"/>
    </location>
</feature>
<accession>A0A0G0UBG7</accession>
<evidence type="ECO:0000313" key="2">
    <source>
        <dbReference type="EMBL" id="KKR86308.1"/>
    </source>
</evidence>
<comment type="caution">
    <text evidence="2">The sequence shown here is derived from an EMBL/GenBank/DDBJ whole genome shotgun (WGS) entry which is preliminary data.</text>
</comment>
<name>A0A0G0UBG7_9BACT</name>
<dbReference type="EMBL" id="LCAH01000015">
    <property type="protein sequence ID" value="KKR86308.1"/>
    <property type="molecule type" value="Genomic_DNA"/>
</dbReference>
<evidence type="ECO:0000256" key="1">
    <source>
        <dbReference type="SAM" id="MobiDB-lite"/>
    </source>
</evidence>
<feature type="compositionally biased region" description="Basic and acidic residues" evidence="1">
    <location>
        <begin position="20"/>
        <end position="32"/>
    </location>
</feature>
<feature type="compositionally biased region" description="Basic and acidic residues" evidence="1">
    <location>
        <begin position="1"/>
        <end position="13"/>
    </location>
</feature>
<gene>
    <name evidence="2" type="ORF">UU35_C0015G0003</name>
</gene>
<evidence type="ECO:0000313" key="3">
    <source>
        <dbReference type="Proteomes" id="UP000034616"/>
    </source>
</evidence>